<evidence type="ECO:0000256" key="2">
    <source>
        <dbReference type="SAM" id="SignalP"/>
    </source>
</evidence>
<evidence type="ECO:0000256" key="1">
    <source>
        <dbReference type="SAM" id="MobiDB-lite"/>
    </source>
</evidence>
<sequence>MHIEFVFNMMVVATVTQLTLQDKVVDMLEELAENIYRVDDENEKTIYDQKADKSISTAPKMYTENEPLQEENLSSKIFTNESTGDQLILRKFISLLQTYASHNVKNNQQPKNIEKTGTKELDYFFKKFNEKSKSDMPPPPKSNGILLHHNNWEEEEEDDNKELNEVSYLSGFPWQKDNNAKKETPKERDKEKPKWLPWYEKKELFNNIRSGISVVQYENEKDKKKISIIKRIVDDLNELFSLN</sequence>
<dbReference type="RefSeq" id="XP_065673166.1">
    <property type="nucleotide sequence ID" value="XM_065817094.1"/>
</dbReference>
<evidence type="ECO:0000313" key="4">
    <source>
        <dbReference type="RefSeq" id="XP_065673166.1"/>
    </source>
</evidence>
<keyword evidence="2" id="KW-0732">Signal</keyword>
<accession>A0ABM4DFH3</accession>
<evidence type="ECO:0000313" key="3">
    <source>
        <dbReference type="Proteomes" id="UP001652625"/>
    </source>
</evidence>
<dbReference type="Proteomes" id="UP001652625">
    <property type="component" value="Chromosome 14"/>
</dbReference>
<keyword evidence="3" id="KW-1185">Reference proteome</keyword>
<reference evidence="4" key="1">
    <citation type="submission" date="2025-08" db="UniProtKB">
        <authorList>
            <consortium name="RefSeq"/>
        </authorList>
    </citation>
    <scope>IDENTIFICATION</scope>
</reference>
<name>A0ABM4DFH3_HYDVU</name>
<feature type="chain" id="PRO_5047475851" evidence="2">
    <location>
        <begin position="17"/>
        <end position="243"/>
    </location>
</feature>
<feature type="region of interest" description="Disordered" evidence="1">
    <location>
        <begin position="172"/>
        <end position="193"/>
    </location>
</feature>
<organism evidence="3 4">
    <name type="scientific">Hydra vulgaris</name>
    <name type="common">Hydra</name>
    <name type="synonym">Hydra attenuata</name>
    <dbReference type="NCBI Taxonomy" id="6087"/>
    <lineage>
        <taxon>Eukaryota</taxon>
        <taxon>Metazoa</taxon>
        <taxon>Cnidaria</taxon>
        <taxon>Hydrozoa</taxon>
        <taxon>Hydroidolina</taxon>
        <taxon>Anthoathecata</taxon>
        <taxon>Aplanulata</taxon>
        <taxon>Hydridae</taxon>
        <taxon>Hydra</taxon>
    </lineage>
</organism>
<feature type="compositionally biased region" description="Basic and acidic residues" evidence="1">
    <location>
        <begin position="178"/>
        <end position="193"/>
    </location>
</feature>
<feature type="signal peptide" evidence="2">
    <location>
        <begin position="1"/>
        <end position="16"/>
    </location>
</feature>
<proteinExistence type="predicted"/>
<gene>
    <name evidence="4" type="primary">LOC136090439</name>
</gene>
<protein>
    <submittedName>
        <fullName evidence="4">Uncharacterized protein LOC136090439</fullName>
    </submittedName>
</protein>
<dbReference type="GeneID" id="136090439"/>